<keyword evidence="8 9" id="KW-0472">Membrane</keyword>
<keyword evidence="4 9" id="KW-0812">Transmembrane</keyword>
<keyword evidence="6" id="KW-0067">ATP-binding</keyword>
<evidence type="ECO:0000256" key="4">
    <source>
        <dbReference type="ARBA" id="ARBA00022692"/>
    </source>
</evidence>
<dbReference type="SUPFAM" id="SSF49879">
    <property type="entry name" value="SMAD/FHA domain"/>
    <property type="match status" value="2"/>
</dbReference>
<evidence type="ECO:0000256" key="3">
    <source>
        <dbReference type="ARBA" id="ARBA00022553"/>
    </source>
</evidence>
<dbReference type="InterPro" id="IPR015856">
    <property type="entry name" value="ABC_transpr_CbiO/EcfA_su"/>
</dbReference>
<feature type="domain" description="FHA" evidence="10">
    <location>
        <begin position="28"/>
        <end position="76"/>
    </location>
</feature>
<dbReference type="GO" id="GO:0005524">
    <property type="term" value="F:ATP binding"/>
    <property type="evidence" value="ECO:0007669"/>
    <property type="project" value="UniProtKB-KW"/>
</dbReference>
<feature type="transmembrane region" description="Helical" evidence="9">
    <location>
        <begin position="719"/>
        <end position="740"/>
    </location>
</feature>
<proteinExistence type="predicted"/>
<dbReference type="InterPro" id="IPR027417">
    <property type="entry name" value="P-loop_NTPase"/>
</dbReference>
<evidence type="ECO:0000256" key="2">
    <source>
        <dbReference type="ARBA" id="ARBA00022448"/>
    </source>
</evidence>
<comment type="subcellular location">
    <subcellularLocation>
        <location evidence="1">Membrane</location>
        <topology evidence="1">Multi-pass membrane protein</topology>
    </subcellularLocation>
</comment>
<evidence type="ECO:0000256" key="5">
    <source>
        <dbReference type="ARBA" id="ARBA00022741"/>
    </source>
</evidence>
<evidence type="ECO:0000313" key="13">
    <source>
        <dbReference type="Proteomes" id="UP000294513"/>
    </source>
</evidence>
<dbReference type="CDD" id="cd00060">
    <property type="entry name" value="FHA"/>
    <property type="match status" value="1"/>
</dbReference>
<keyword evidence="3" id="KW-0597">Phosphoprotein</keyword>
<comment type="caution">
    <text evidence="12">The sequence shown here is derived from an EMBL/GenBank/DDBJ whole genome shotgun (WGS) entry which is preliminary data.</text>
</comment>
<keyword evidence="13" id="KW-1185">Reference proteome</keyword>
<dbReference type="InterPro" id="IPR000253">
    <property type="entry name" value="FHA_dom"/>
</dbReference>
<dbReference type="PROSITE" id="PS50893">
    <property type="entry name" value="ABC_TRANSPORTER_2"/>
    <property type="match status" value="1"/>
</dbReference>
<accession>A0A4R5BBM6</accession>
<dbReference type="EMBL" id="SMKU01000122">
    <property type="protein sequence ID" value="TDD82633.1"/>
    <property type="molecule type" value="Genomic_DNA"/>
</dbReference>
<evidence type="ECO:0000313" key="12">
    <source>
        <dbReference type="EMBL" id="TDD82633.1"/>
    </source>
</evidence>
<evidence type="ECO:0000256" key="1">
    <source>
        <dbReference type="ARBA" id="ARBA00004141"/>
    </source>
</evidence>
<dbReference type="InterPro" id="IPR003593">
    <property type="entry name" value="AAA+_ATPase"/>
</dbReference>
<dbReference type="InterPro" id="IPR008984">
    <property type="entry name" value="SMAD_FHA_dom_sf"/>
</dbReference>
<feature type="transmembrane region" description="Helical" evidence="9">
    <location>
        <begin position="656"/>
        <end position="673"/>
    </location>
</feature>
<evidence type="ECO:0000256" key="9">
    <source>
        <dbReference type="SAM" id="Phobius"/>
    </source>
</evidence>
<dbReference type="InterPro" id="IPR003439">
    <property type="entry name" value="ABC_transporter-like_ATP-bd"/>
</dbReference>
<evidence type="ECO:0000256" key="8">
    <source>
        <dbReference type="ARBA" id="ARBA00023136"/>
    </source>
</evidence>
<dbReference type="RefSeq" id="WP_131896357.1">
    <property type="nucleotide sequence ID" value="NZ_SMKU01000122.1"/>
</dbReference>
<dbReference type="InterPro" id="IPR013525">
    <property type="entry name" value="ABC2_TM"/>
</dbReference>
<feature type="transmembrane region" description="Helical" evidence="9">
    <location>
        <begin position="680"/>
        <end position="699"/>
    </location>
</feature>
<reference evidence="12 13" key="1">
    <citation type="submission" date="2019-03" db="EMBL/GenBank/DDBJ databases">
        <title>Draft genome sequences of novel Actinobacteria.</title>
        <authorList>
            <person name="Sahin N."/>
            <person name="Ay H."/>
            <person name="Saygin H."/>
        </authorList>
    </citation>
    <scope>NUCLEOTIDE SEQUENCE [LARGE SCALE GENOMIC DNA]</scope>
    <source>
        <strain evidence="12 13">H3C3</strain>
    </source>
</reference>
<name>A0A4R5BBM6_9ACTN</name>
<dbReference type="Pfam" id="PF00498">
    <property type="entry name" value="FHA"/>
    <property type="match status" value="2"/>
</dbReference>
<dbReference type="OrthoDB" id="9804819at2"/>
<keyword evidence="5" id="KW-0547">Nucleotide-binding</keyword>
<dbReference type="InterPro" id="IPR050352">
    <property type="entry name" value="ABCG_transporters"/>
</dbReference>
<evidence type="ECO:0000259" key="11">
    <source>
        <dbReference type="PROSITE" id="PS50893"/>
    </source>
</evidence>
<feature type="domain" description="ABC transporter" evidence="11">
    <location>
        <begin position="214"/>
        <end position="447"/>
    </location>
</feature>
<feature type="transmembrane region" description="Helical" evidence="9">
    <location>
        <begin position="616"/>
        <end position="644"/>
    </location>
</feature>
<dbReference type="GO" id="GO:0140359">
    <property type="term" value="F:ABC-type transporter activity"/>
    <property type="evidence" value="ECO:0007669"/>
    <property type="project" value="InterPro"/>
</dbReference>
<dbReference type="GO" id="GO:0016020">
    <property type="term" value="C:membrane"/>
    <property type="evidence" value="ECO:0007669"/>
    <property type="project" value="UniProtKB-SubCell"/>
</dbReference>
<dbReference type="Gene3D" id="2.60.200.20">
    <property type="match status" value="2"/>
</dbReference>
<dbReference type="SMART" id="SM00240">
    <property type="entry name" value="FHA"/>
    <property type="match status" value="2"/>
</dbReference>
<protein>
    <submittedName>
        <fullName evidence="12">FHA domain-containing protein</fullName>
    </submittedName>
</protein>
<keyword evidence="2" id="KW-0813">Transport</keyword>
<keyword evidence="7 9" id="KW-1133">Transmembrane helix</keyword>
<dbReference type="AlphaFoldDB" id="A0A4R5BBM6"/>
<dbReference type="Gene3D" id="3.40.50.300">
    <property type="entry name" value="P-loop containing nucleotide triphosphate hydrolases"/>
    <property type="match status" value="1"/>
</dbReference>
<dbReference type="Pfam" id="PF00005">
    <property type="entry name" value="ABC_tran"/>
    <property type="match status" value="1"/>
</dbReference>
<dbReference type="GO" id="GO:0016887">
    <property type="term" value="F:ATP hydrolysis activity"/>
    <property type="evidence" value="ECO:0007669"/>
    <property type="project" value="InterPro"/>
</dbReference>
<dbReference type="SMART" id="SM00382">
    <property type="entry name" value="AAA"/>
    <property type="match status" value="1"/>
</dbReference>
<feature type="transmembrane region" description="Helical" evidence="9">
    <location>
        <begin position="507"/>
        <end position="527"/>
    </location>
</feature>
<gene>
    <name evidence="12" type="ORF">E1298_22465</name>
</gene>
<feature type="transmembrane region" description="Helical" evidence="9">
    <location>
        <begin position="539"/>
        <end position="558"/>
    </location>
</feature>
<dbReference type="PANTHER" id="PTHR48041:SF139">
    <property type="entry name" value="PROTEIN SCARLET"/>
    <property type="match status" value="1"/>
</dbReference>
<feature type="domain" description="FHA" evidence="10">
    <location>
        <begin position="129"/>
        <end position="178"/>
    </location>
</feature>
<dbReference type="SUPFAM" id="SSF52540">
    <property type="entry name" value="P-loop containing nucleoside triphosphate hydrolases"/>
    <property type="match status" value="1"/>
</dbReference>
<sequence>MNGAAPRPGRLTVTADGRSHAFDPGERVLIGRAADCDVVLTDTQVSRRHLELTHDDGWVLHDLDTANGTWHEGTRLTARPITEGLSVRLGDRHAGATVEFLVTPQDADVGATHDLGAPPREPVPLRDRLTIGRARDNTVVLEDPLVSRVHARILVGPQGHLVQDLGSANLTFVNGNPIAQRAPLRDGDLLTCGRTRLVRVGDRLHFLPGTDTGLAVDDLVVLPGARDEASAPALTLRLRAGALLAVVGPSGAGKSTLLRLLSGERRPVSGRIRHQSQDVHANAEVRARIGLVPQDPVTFPGLTVRQALRYTADLRLPIDTDPRERDAAVLDALAEVGLADDADRRVARLTVDRQRRLAIAGELLTAPSLVLVDEPLAGLDPGLARGMMRLLRELADGGRHVVMATREPGDLTECDSVLVLAPGAQEAYYGPPGGLHRRFVSAVWADIFDSLSTVAAARAGLLGDAAAGAPAPVEATPVPFTRRRLLHQARIVSRRHLRLLATDLPKAGTLIALPLLIGLIAIGVGGADGLAARPDADGAATRMLLVLVVGMAAAGAYLPARDLAGERHVHRHEQAAGLLPEAYLLAKAGLFGAFFTAQAVAATALVVLARPGPADAVLLGLPALEIAVALSLVTLACGLLGMAISTFCPSADAVRLPVSVAVLLQLLLCGGLAPVGGHRVLAVSAVLMPARWGYAAMAATAGLDADGTSDALWRHGPAAWTLSAAVLVCLGLAAAAVTLWRLRR</sequence>
<evidence type="ECO:0000259" key="10">
    <source>
        <dbReference type="PROSITE" id="PS50006"/>
    </source>
</evidence>
<organism evidence="12 13">
    <name type="scientific">Actinomadura rubrisoli</name>
    <dbReference type="NCBI Taxonomy" id="2530368"/>
    <lineage>
        <taxon>Bacteria</taxon>
        <taxon>Bacillati</taxon>
        <taxon>Actinomycetota</taxon>
        <taxon>Actinomycetes</taxon>
        <taxon>Streptosporangiales</taxon>
        <taxon>Thermomonosporaceae</taxon>
        <taxon>Actinomadura</taxon>
    </lineage>
</organism>
<evidence type="ECO:0000256" key="7">
    <source>
        <dbReference type="ARBA" id="ARBA00022989"/>
    </source>
</evidence>
<dbReference type="Pfam" id="PF01061">
    <property type="entry name" value="ABC2_membrane"/>
    <property type="match status" value="1"/>
</dbReference>
<feature type="transmembrane region" description="Helical" evidence="9">
    <location>
        <begin position="588"/>
        <end position="609"/>
    </location>
</feature>
<dbReference type="Proteomes" id="UP000294513">
    <property type="component" value="Unassembled WGS sequence"/>
</dbReference>
<dbReference type="PROSITE" id="PS50006">
    <property type="entry name" value="FHA_DOMAIN"/>
    <property type="match status" value="2"/>
</dbReference>
<evidence type="ECO:0000256" key="6">
    <source>
        <dbReference type="ARBA" id="ARBA00022840"/>
    </source>
</evidence>
<dbReference type="PANTHER" id="PTHR48041">
    <property type="entry name" value="ABC TRANSPORTER G FAMILY MEMBER 28"/>
    <property type="match status" value="1"/>
</dbReference>
<dbReference type="CDD" id="cd03225">
    <property type="entry name" value="ABC_cobalt_CbiO_domain1"/>
    <property type="match status" value="1"/>
</dbReference>